<dbReference type="FunFam" id="1.20.58.390:FF:000004">
    <property type="entry name" value="Gamma-aminobutyric acid receptor subunit beta-2 isoform A"/>
    <property type="match status" value="1"/>
</dbReference>
<dbReference type="GO" id="GO:0005254">
    <property type="term" value="F:chloride channel activity"/>
    <property type="evidence" value="ECO:0007669"/>
    <property type="project" value="UniProtKB-KW"/>
</dbReference>
<evidence type="ECO:0000256" key="11">
    <source>
        <dbReference type="ARBA" id="ARBA00023214"/>
    </source>
</evidence>
<feature type="transmembrane region" description="Helical" evidence="13">
    <location>
        <begin position="310"/>
        <end position="328"/>
    </location>
</feature>
<evidence type="ECO:0000256" key="7">
    <source>
        <dbReference type="ARBA" id="ARBA00022989"/>
    </source>
</evidence>
<keyword evidence="11" id="KW-0868">Chloride</keyword>
<dbReference type="GO" id="GO:0005230">
    <property type="term" value="F:extracellular ligand-gated monoatomic ion channel activity"/>
    <property type="evidence" value="ECO:0007669"/>
    <property type="project" value="InterPro"/>
</dbReference>
<comment type="subcellular location">
    <subcellularLocation>
        <location evidence="2">Cell membrane</location>
    </subcellularLocation>
    <subcellularLocation>
        <location evidence="1">Membrane</location>
        <topology evidence="1">Multi-pass membrane protein</topology>
    </subcellularLocation>
</comment>
<keyword evidence="5 13" id="KW-0812">Transmembrane</keyword>
<evidence type="ECO:0000256" key="2">
    <source>
        <dbReference type="ARBA" id="ARBA00004236"/>
    </source>
</evidence>
<protein>
    <submittedName>
        <fullName evidence="16">Uncharacterized protein</fullName>
    </submittedName>
</protein>
<feature type="transmembrane region" description="Helical" evidence="13">
    <location>
        <begin position="399"/>
        <end position="423"/>
    </location>
</feature>
<dbReference type="PRINTS" id="PR00252">
    <property type="entry name" value="NRIONCHANNEL"/>
</dbReference>
<evidence type="ECO:0000256" key="4">
    <source>
        <dbReference type="ARBA" id="ARBA00022475"/>
    </source>
</evidence>
<comment type="similarity">
    <text evidence="13">Belongs to the ligand-gated ion channel (TC 1.A.9) family.</text>
</comment>
<feature type="transmembrane region" description="Helical" evidence="13">
    <location>
        <begin position="464"/>
        <end position="487"/>
    </location>
</feature>
<proteinExistence type="inferred from homology"/>
<dbReference type="OrthoDB" id="8890589at2759"/>
<dbReference type="GO" id="GO:0005886">
    <property type="term" value="C:plasma membrane"/>
    <property type="evidence" value="ECO:0007669"/>
    <property type="project" value="UniProtKB-SubCell"/>
</dbReference>
<keyword evidence="7 13" id="KW-1133">Transmembrane helix</keyword>
<evidence type="ECO:0000259" key="14">
    <source>
        <dbReference type="Pfam" id="PF02931"/>
    </source>
</evidence>
<dbReference type="InterPro" id="IPR038050">
    <property type="entry name" value="Neuro_actylchol_rec"/>
</dbReference>
<keyword evidence="10" id="KW-0869">Chloride channel</keyword>
<dbReference type="GO" id="GO:0004888">
    <property type="term" value="F:transmembrane signaling receptor activity"/>
    <property type="evidence" value="ECO:0007669"/>
    <property type="project" value="InterPro"/>
</dbReference>
<dbReference type="Proteomes" id="UP000518266">
    <property type="component" value="Unassembled WGS sequence"/>
</dbReference>
<dbReference type="Pfam" id="PF02931">
    <property type="entry name" value="Neur_chan_LBD"/>
    <property type="match status" value="2"/>
</dbReference>
<evidence type="ECO:0000256" key="12">
    <source>
        <dbReference type="ARBA" id="ARBA00023303"/>
    </source>
</evidence>
<dbReference type="EMBL" id="JAAKFY010000015">
    <property type="protein sequence ID" value="KAF3844413.1"/>
    <property type="molecule type" value="Genomic_DNA"/>
</dbReference>
<dbReference type="GO" id="GO:0034707">
    <property type="term" value="C:chloride channel complex"/>
    <property type="evidence" value="ECO:0007669"/>
    <property type="project" value="UniProtKB-KW"/>
</dbReference>
<accession>A0A7J5Y5Q2</accession>
<dbReference type="InterPro" id="IPR006202">
    <property type="entry name" value="Neur_chan_lig-bd"/>
</dbReference>
<feature type="domain" description="Neurotransmitter-gated ion-channel ligand-binding" evidence="14">
    <location>
        <begin position="278"/>
        <end position="308"/>
    </location>
</feature>
<feature type="domain" description="Neurotransmitter-gated ion-channel transmembrane" evidence="15">
    <location>
        <begin position="406"/>
        <end position="626"/>
    </location>
</feature>
<evidence type="ECO:0000256" key="10">
    <source>
        <dbReference type="ARBA" id="ARBA00023173"/>
    </source>
</evidence>
<evidence type="ECO:0000313" key="17">
    <source>
        <dbReference type="Proteomes" id="UP000518266"/>
    </source>
</evidence>
<dbReference type="InterPro" id="IPR018000">
    <property type="entry name" value="Neurotransmitter_ion_chnl_CS"/>
</dbReference>
<feature type="domain" description="Neurotransmitter-gated ion-channel ligand-binding" evidence="14">
    <location>
        <begin position="43"/>
        <end position="156"/>
    </location>
</feature>
<keyword evidence="6 13" id="KW-0732">Signal</keyword>
<dbReference type="SUPFAM" id="SSF90112">
    <property type="entry name" value="Neurotransmitter-gated ion-channel transmembrane pore"/>
    <property type="match status" value="1"/>
</dbReference>
<dbReference type="Pfam" id="PF02932">
    <property type="entry name" value="Neur_chan_memb"/>
    <property type="match status" value="1"/>
</dbReference>
<comment type="caution">
    <text evidence="16">The sequence shown here is derived from an EMBL/GenBank/DDBJ whole genome shotgun (WGS) entry which is preliminary data.</text>
</comment>
<evidence type="ECO:0000256" key="5">
    <source>
        <dbReference type="ARBA" id="ARBA00022692"/>
    </source>
</evidence>
<dbReference type="PROSITE" id="PS00236">
    <property type="entry name" value="NEUROTR_ION_CHANNEL"/>
    <property type="match status" value="1"/>
</dbReference>
<gene>
    <name evidence="16" type="ORF">F7725_007576</name>
</gene>
<keyword evidence="3 13" id="KW-0813">Transport</keyword>
<evidence type="ECO:0000259" key="15">
    <source>
        <dbReference type="Pfam" id="PF02932"/>
    </source>
</evidence>
<sequence length="631" mass="72410">MWTAVARGGLGWGVCCCLSLLVTVVIGAQSANEPSNMSYVKATVDKLLKGYDIRLRPDFGGAPVDVGMSIDIASIDMVSEVNMDYTITMYFQQSWRDKRLSYTGIPLNLTLDNRVADQLWVPDTYFINDKKSFVHGVTVKNRMIRLHPDGTVLYDMMKTQAHGEDMMKTQTHGKDMIKTQTHGEDMMKTQTHGEDMMKTQTHDMMKTQTHGKDMMKTQTHGEDMMKTQAHGEDMMKTQTHGKDMIRLRLMMKTHGEDMMKTQTHGEDMMKTQTHGEDMMKTQTHAACMMDLRRYPLDEQNCTLEIESCKWLWLCLCLFYTFTLFPVFWSSCIIRLHGYTTDDIEFYWQGGPNIGSVTGVENIELPQFDIIDYQTQSKKAVFATGSYPRLSLSFKLKRNIGYFILQTYMPSTLITILSWVSFWINYDASAARVALGITTVLTMTTINTHLRETLPKIPYVKAIDIYLMGCFVFVFLALLEYAFVNYIFFGRGPHLQKKVAEKAAKSNNEKNRLESNKVQVDAHGNILLTNLTSEMSGADMMGVLNDPRATMFSYDSASIQYRKPMTSRDLYGRPALDRPISHKKGRLRRRASQLKVKIPDLTDVNAIDKWSRVVFPIAFTFFNLVYWFYYVN</sequence>
<evidence type="ECO:0000256" key="6">
    <source>
        <dbReference type="ARBA" id="ARBA00022729"/>
    </source>
</evidence>
<dbReference type="CDD" id="cd19053">
    <property type="entry name" value="LGIC_TM_GABAAR_beta"/>
    <property type="match status" value="1"/>
</dbReference>
<dbReference type="InterPro" id="IPR006028">
    <property type="entry name" value="GABAA/Glycine_rcpt"/>
</dbReference>
<keyword evidence="8 13" id="KW-0406">Ion transport</keyword>
<dbReference type="InterPro" id="IPR036719">
    <property type="entry name" value="Neuro-gated_channel_TM_sf"/>
</dbReference>
<dbReference type="PANTHER" id="PTHR18945">
    <property type="entry name" value="NEUROTRANSMITTER GATED ION CHANNEL"/>
    <property type="match status" value="1"/>
</dbReference>
<evidence type="ECO:0000313" key="16">
    <source>
        <dbReference type="EMBL" id="KAF3844413.1"/>
    </source>
</evidence>
<feature type="chain" id="PRO_5029933797" evidence="13">
    <location>
        <begin position="28"/>
        <end position="631"/>
    </location>
</feature>
<organism evidence="16 17">
    <name type="scientific">Dissostichus mawsoni</name>
    <name type="common">Antarctic cod</name>
    <dbReference type="NCBI Taxonomy" id="36200"/>
    <lineage>
        <taxon>Eukaryota</taxon>
        <taxon>Metazoa</taxon>
        <taxon>Chordata</taxon>
        <taxon>Craniata</taxon>
        <taxon>Vertebrata</taxon>
        <taxon>Euteleostomi</taxon>
        <taxon>Actinopterygii</taxon>
        <taxon>Neopterygii</taxon>
        <taxon>Teleostei</taxon>
        <taxon>Neoteleostei</taxon>
        <taxon>Acanthomorphata</taxon>
        <taxon>Eupercaria</taxon>
        <taxon>Perciformes</taxon>
        <taxon>Notothenioidei</taxon>
        <taxon>Nototheniidae</taxon>
        <taxon>Dissostichus</taxon>
    </lineage>
</organism>
<dbReference type="InterPro" id="IPR006201">
    <property type="entry name" value="Neur_channel"/>
</dbReference>
<dbReference type="InterPro" id="IPR036734">
    <property type="entry name" value="Neur_chan_lig-bd_sf"/>
</dbReference>
<evidence type="ECO:0000256" key="3">
    <source>
        <dbReference type="ARBA" id="ARBA00022448"/>
    </source>
</evidence>
<keyword evidence="4" id="KW-1003">Cell membrane</keyword>
<keyword evidence="17" id="KW-1185">Reference proteome</keyword>
<name>A0A7J5Y5Q2_DISMA</name>
<keyword evidence="12 13" id="KW-0407">Ion channel</keyword>
<dbReference type="SUPFAM" id="SSF63712">
    <property type="entry name" value="Nicotinic receptor ligand binding domain-like"/>
    <property type="match status" value="2"/>
</dbReference>
<dbReference type="PRINTS" id="PR00253">
    <property type="entry name" value="GABAARECEPTR"/>
</dbReference>
<dbReference type="Gene3D" id="2.70.170.10">
    <property type="entry name" value="Neurotransmitter-gated ion-channel ligand-binding domain"/>
    <property type="match status" value="2"/>
</dbReference>
<dbReference type="InterPro" id="IPR006029">
    <property type="entry name" value="Neurotrans-gated_channel_TM"/>
</dbReference>
<feature type="signal peptide" evidence="13">
    <location>
        <begin position="1"/>
        <end position="27"/>
    </location>
</feature>
<evidence type="ECO:0000256" key="9">
    <source>
        <dbReference type="ARBA" id="ARBA00023136"/>
    </source>
</evidence>
<evidence type="ECO:0000256" key="8">
    <source>
        <dbReference type="ARBA" id="ARBA00023065"/>
    </source>
</evidence>
<evidence type="ECO:0000256" key="1">
    <source>
        <dbReference type="ARBA" id="ARBA00004141"/>
    </source>
</evidence>
<feature type="transmembrane region" description="Helical" evidence="13">
    <location>
        <begin position="612"/>
        <end position="629"/>
    </location>
</feature>
<reference evidence="16 17" key="1">
    <citation type="submission" date="2020-03" db="EMBL/GenBank/DDBJ databases">
        <title>Dissostichus mawsoni Genome sequencing and assembly.</title>
        <authorList>
            <person name="Park H."/>
        </authorList>
    </citation>
    <scope>NUCLEOTIDE SEQUENCE [LARGE SCALE GENOMIC DNA]</scope>
    <source>
        <strain evidence="16">DM0001</strain>
        <tissue evidence="16">Muscle</tissue>
    </source>
</reference>
<dbReference type="Gene3D" id="1.20.58.390">
    <property type="entry name" value="Neurotransmitter-gated ion-channel transmembrane domain"/>
    <property type="match status" value="1"/>
</dbReference>
<evidence type="ECO:0000256" key="13">
    <source>
        <dbReference type="RuleBase" id="RU000687"/>
    </source>
</evidence>
<keyword evidence="9 13" id="KW-0472">Membrane</keyword>
<dbReference type="AlphaFoldDB" id="A0A7J5Y5Q2"/>